<dbReference type="GO" id="GO:0005737">
    <property type="term" value="C:cytoplasm"/>
    <property type="evidence" value="ECO:0007669"/>
    <property type="project" value="UniProtKB-SubCell"/>
</dbReference>
<keyword evidence="6 10" id="KW-0949">S-adenosyl-L-methionine</keyword>
<reference evidence="14 15" key="1">
    <citation type="submission" date="2024-03" db="EMBL/GenBank/DDBJ databases">
        <title>The Acrasis kona genome and developmental transcriptomes reveal deep origins of eukaryotic multicellular pathways.</title>
        <authorList>
            <person name="Sheikh S."/>
            <person name="Fu C.-J."/>
            <person name="Brown M.W."/>
            <person name="Baldauf S.L."/>
        </authorList>
    </citation>
    <scope>NUCLEOTIDE SEQUENCE [LARGE SCALE GENOMIC DNA]</scope>
    <source>
        <strain evidence="14 15">ATCC MYA-3509</strain>
    </source>
</reference>
<evidence type="ECO:0000256" key="9">
    <source>
        <dbReference type="ARBA" id="ARBA00066937"/>
    </source>
</evidence>
<dbReference type="AlphaFoldDB" id="A0AAW2ZLS7"/>
<evidence type="ECO:0000256" key="5">
    <source>
        <dbReference type="ARBA" id="ARBA00022679"/>
    </source>
</evidence>
<evidence type="ECO:0000313" key="14">
    <source>
        <dbReference type="EMBL" id="KAL0490242.1"/>
    </source>
</evidence>
<organism evidence="14 15">
    <name type="scientific">Acrasis kona</name>
    <dbReference type="NCBI Taxonomy" id="1008807"/>
    <lineage>
        <taxon>Eukaryota</taxon>
        <taxon>Discoba</taxon>
        <taxon>Heterolobosea</taxon>
        <taxon>Tetramitia</taxon>
        <taxon>Eutetramitia</taxon>
        <taxon>Acrasidae</taxon>
        <taxon>Acrasis</taxon>
    </lineage>
</organism>
<dbReference type="PANTHER" id="PTHR13370">
    <property type="entry name" value="RNA METHYLASE-RELATED"/>
    <property type="match status" value="1"/>
</dbReference>
<dbReference type="PROSITE" id="PS00092">
    <property type="entry name" value="N6_MTASE"/>
    <property type="match status" value="1"/>
</dbReference>
<dbReference type="SUPFAM" id="SSF53335">
    <property type="entry name" value="S-adenosyl-L-methionine-dependent methyltransferases"/>
    <property type="match status" value="1"/>
</dbReference>
<dbReference type="PROSITE" id="PS51627">
    <property type="entry name" value="SAM_MT_TRM11"/>
    <property type="match status" value="1"/>
</dbReference>
<keyword evidence="15" id="KW-1185">Reference proteome</keyword>
<name>A0AAW2ZLS7_9EUKA</name>
<dbReference type="EC" id="2.1.1.214" evidence="9"/>
<dbReference type="Pfam" id="PF01170">
    <property type="entry name" value="UPF0020"/>
    <property type="match status" value="1"/>
</dbReference>
<keyword evidence="2" id="KW-0963">Cytoplasm</keyword>
<dbReference type="GO" id="GO:0008033">
    <property type="term" value="P:tRNA processing"/>
    <property type="evidence" value="ECO:0007669"/>
    <property type="project" value="UniProtKB-UniRule"/>
</dbReference>
<dbReference type="EMBL" id="JAOPGA020000738">
    <property type="protein sequence ID" value="KAL0481220.1"/>
    <property type="molecule type" value="Genomic_DNA"/>
</dbReference>
<evidence type="ECO:0000259" key="12">
    <source>
        <dbReference type="Pfam" id="PF25904"/>
    </source>
</evidence>
<dbReference type="InterPro" id="IPR016691">
    <property type="entry name" value="TRMT11"/>
</dbReference>
<comment type="subcellular location">
    <subcellularLocation>
        <location evidence="1">Cytoplasm</location>
    </subcellularLocation>
</comment>
<dbReference type="GO" id="GO:0032259">
    <property type="term" value="P:methylation"/>
    <property type="evidence" value="ECO:0007669"/>
    <property type="project" value="UniProtKB-UniRule"/>
</dbReference>
<dbReference type="GO" id="GO:0043527">
    <property type="term" value="C:tRNA methyltransferase complex"/>
    <property type="evidence" value="ECO:0007669"/>
    <property type="project" value="UniProtKB-ARBA"/>
</dbReference>
<protein>
    <recommendedName>
        <fullName evidence="9">tRNA (guanine(10)-N(2))-methyltransferase</fullName>
        <ecNumber evidence="9">2.1.1.214</ecNumber>
    </recommendedName>
</protein>
<dbReference type="PIRSF" id="PIRSF017259">
    <property type="entry name" value="tRNA_mtfrase_TRM11"/>
    <property type="match status" value="1"/>
</dbReference>
<keyword evidence="4 10" id="KW-0489">Methyltransferase</keyword>
<evidence type="ECO:0000256" key="2">
    <source>
        <dbReference type="ARBA" id="ARBA00022490"/>
    </source>
</evidence>
<keyword evidence="7 10" id="KW-0819">tRNA processing</keyword>
<dbReference type="InterPro" id="IPR002052">
    <property type="entry name" value="DNA_methylase_N6_adenine_CS"/>
</dbReference>
<dbReference type="PANTHER" id="PTHR13370:SF3">
    <property type="entry name" value="TRNA (GUANINE(10)-N2)-METHYLTRANSFERASE HOMOLOG"/>
    <property type="match status" value="1"/>
</dbReference>
<dbReference type="InterPro" id="IPR059073">
    <property type="entry name" value="TRMT11_N"/>
</dbReference>
<evidence type="ECO:0000256" key="8">
    <source>
        <dbReference type="ARBA" id="ARBA00022884"/>
    </source>
</evidence>
<dbReference type="Proteomes" id="UP001431209">
    <property type="component" value="Unassembled WGS sequence"/>
</dbReference>
<dbReference type="Gene3D" id="3.40.50.150">
    <property type="entry name" value="Vaccinia Virus protein VP39"/>
    <property type="match status" value="1"/>
</dbReference>
<evidence type="ECO:0000313" key="15">
    <source>
        <dbReference type="Proteomes" id="UP001431209"/>
    </source>
</evidence>
<dbReference type="GO" id="GO:0160102">
    <property type="term" value="F:tRNA (guanine(10)-N2)-methyltransferase activity"/>
    <property type="evidence" value="ECO:0007669"/>
    <property type="project" value="UniProtKB-EC"/>
</dbReference>
<evidence type="ECO:0000256" key="6">
    <source>
        <dbReference type="ARBA" id="ARBA00022691"/>
    </source>
</evidence>
<feature type="domain" description="Ribosomal RNA large subunit methyltransferase K/L-like methyltransferase" evidence="11">
    <location>
        <begin position="186"/>
        <end position="342"/>
    </location>
</feature>
<keyword evidence="3 10" id="KW-0820">tRNA-binding</keyword>
<keyword evidence="8 10" id="KW-0694">RNA-binding</keyword>
<comment type="caution">
    <text evidence="14">The sequence shown here is derived from an EMBL/GenBank/DDBJ whole genome shotgun (WGS) entry which is preliminary data.</text>
</comment>
<evidence type="ECO:0000259" key="11">
    <source>
        <dbReference type="Pfam" id="PF01170"/>
    </source>
</evidence>
<evidence type="ECO:0000256" key="7">
    <source>
        <dbReference type="ARBA" id="ARBA00022694"/>
    </source>
</evidence>
<dbReference type="EMBL" id="JAOPGA020001656">
    <property type="protein sequence ID" value="KAL0490242.1"/>
    <property type="molecule type" value="Genomic_DNA"/>
</dbReference>
<accession>A0AAW2ZLS7</accession>
<gene>
    <name evidence="13" type="ORF">AKO1_002856</name>
    <name evidence="14" type="ORF">AKO1_006594</name>
</gene>
<evidence type="ECO:0000256" key="4">
    <source>
        <dbReference type="ARBA" id="ARBA00022603"/>
    </source>
</evidence>
<evidence type="ECO:0000256" key="10">
    <source>
        <dbReference type="PROSITE-ProRule" id="PRU00959"/>
    </source>
</evidence>
<dbReference type="InterPro" id="IPR000241">
    <property type="entry name" value="RlmKL-like_Mtase"/>
</dbReference>
<proteinExistence type="inferred from homology"/>
<keyword evidence="5 10" id="KW-0808">Transferase</keyword>
<evidence type="ECO:0000256" key="1">
    <source>
        <dbReference type="ARBA" id="ARBA00004496"/>
    </source>
</evidence>
<sequence>MEFLFVFHKDYETFRLPELDSVAKLLNVQISYSGTLEEDDIFLVVKCPSEQDATNIANRCILLRGVYEVLSTGDTYENLAKNARVFIDQNPNWAERYLTENTTFKLNVVTFGKKRPNKQELIDNFMHLPWKGKVSLESPQLQFDVLEACTLPRDKDFMNPKTVALYFCRKISDSARDLITKYDLKQRKFIGTTSMNASLSFLVANQGLVTSKSLIMDPFAGTGSLLVSAAHFGAHVIGSDIDIRVLRGKQYNYKKKEIIKSLKTTEEKEQWKEKQEIKDKDFNIKVNLDQYGLTKKAGLDLVRIDLSQTYAWRFANNKIRKGPALDAIICDPPYGIRAGARKIGKEESEIKIIPEEKAKDHIPSRIAYEPEELMADLMEFAARSLVVGGRLVYWFHCGPDFIEDDLPKHPQFKLISNSIDVMTQKQHRRLITVEKFN</sequence>
<dbReference type="InterPro" id="IPR029063">
    <property type="entry name" value="SAM-dependent_MTases_sf"/>
</dbReference>
<dbReference type="GO" id="GO:0000049">
    <property type="term" value="F:tRNA binding"/>
    <property type="evidence" value="ECO:0007669"/>
    <property type="project" value="UniProtKB-UniRule"/>
</dbReference>
<comment type="similarity">
    <text evidence="10">Belongs to the class I-like SAM-binding methyltransferase superfamily. TRM11 methyltransferase family.</text>
</comment>
<dbReference type="Pfam" id="PF25904">
    <property type="entry name" value="Tmrp11_N"/>
    <property type="match status" value="1"/>
</dbReference>
<feature type="domain" description="tRNA (guanine(10)-N(2))-methyltransferase TRMT11 N-terminal" evidence="12">
    <location>
        <begin position="1"/>
        <end position="176"/>
    </location>
</feature>
<evidence type="ECO:0000313" key="13">
    <source>
        <dbReference type="EMBL" id="KAL0481220.1"/>
    </source>
</evidence>
<evidence type="ECO:0000256" key="3">
    <source>
        <dbReference type="ARBA" id="ARBA00022555"/>
    </source>
</evidence>